<evidence type="ECO:0008006" key="3">
    <source>
        <dbReference type="Google" id="ProtNLM"/>
    </source>
</evidence>
<evidence type="ECO:0000313" key="1">
    <source>
        <dbReference type="EMBL" id="MFD1480691.1"/>
    </source>
</evidence>
<keyword evidence="2" id="KW-1185">Reference proteome</keyword>
<reference evidence="2" key="1">
    <citation type="journal article" date="2019" name="Int. J. Syst. Evol. Microbiol.">
        <title>The Global Catalogue of Microorganisms (GCM) 10K type strain sequencing project: providing services to taxonomists for standard genome sequencing and annotation.</title>
        <authorList>
            <consortium name="The Broad Institute Genomics Platform"/>
            <consortium name="The Broad Institute Genome Sequencing Center for Infectious Disease"/>
            <person name="Wu L."/>
            <person name="Ma J."/>
        </authorList>
    </citation>
    <scope>NUCLEOTIDE SEQUENCE [LARGE SCALE GENOMIC DNA]</scope>
    <source>
        <strain evidence="2">CCM 8875</strain>
    </source>
</reference>
<dbReference type="Proteomes" id="UP001597302">
    <property type="component" value="Unassembled WGS sequence"/>
</dbReference>
<protein>
    <recommendedName>
        <fullName evidence="3">Sulfotransferase family protein</fullName>
    </recommendedName>
</protein>
<dbReference type="RefSeq" id="WP_131577224.1">
    <property type="nucleotide sequence ID" value="NZ_CBCSAJ010000067.1"/>
</dbReference>
<evidence type="ECO:0000313" key="2">
    <source>
        <dbReference type="Proteomes" id="UP001597302"/>
    </source>
</evidence>
<comment type="caution">
    <text evidence="1">The sequence shown here is derived from an EMBL/GenBank/DDBJ whole genome shotgun (WGS) entry which is preliminary data.</text>
</comment>
<gene>
    <name evidence="1" type="ORF">ACFQ5P_05235</name>
</gene>
<accession>A0ABW4DV13</accession>
<organism evidence="1 2">
    <name type="scientific">Paracoccus nototheniae</name>
    <dbReference type="NCBI Taxonomy" id="2489002"/>
    <lineage>
        <taxon>Bacteria</taxon>
        <taxon>Pseudomonadati</taxon>
        <taxon>Pseudomonadota</taxon>
        <taxon>Alphaproteobacteria</taxon>
        <taxon>Rhodobacterales</taxon>
        <taxon>Paracoccaceae</taxon>
        <taxon>Paracoccus</taxon>
    </lineage>
</organism>
<sequence>MLLFDGLLYLDVQKTGSTFVTAFLQACYRKPQIHYHQHARLRRALAPGTLGVISVREPLAQYRSLFRYGLDGKGGLYHRLKDQDLDEVYQPTQEGFETFVEILLAPESARLLHDSFGPVARKFGIGLMTYRHLLLAMKWPLATLKKLPRDQLHSAYPDLRIWRESLRQEHLTDDLRDLAARHPDLFDATAVEAFLAPRPKINPSARGAELSTDLSKPLMARLLERESLVYKTFYPEALAAHRARIG</sequence>
<dbReference type="EMBL" id="JBHTOQ010000004">
    <property type="protein sequence ID" value="MFD1480691.1"/>
    <property type="molecule type" value="Genomic_DNA"/>
</dbReference>
<proteinExistence type="predicted"/>
<name>A0ABW4DV13_9RHOB</name>